<organism evidence="1 2">
    <name type="scientific">Lysobacter auxotrophicus</name>
    <dbReference type="NCBI Taxonomy" id="2992573"/>
    <lineage>
        <taxon>Bacteria</taxon>
        <taxon>Pseudomonadati</taxon>
        <taxon>Pseudomonadota</taxon>
        <taxon>Gammaproteobacteria</taxon>
        <taxon>Lysobacterales</taxon>
        <taxon>Lysobacteraceae</taxon>
        <taxon>Lysobacter</taxon>
    </lineage>
</organism>
<dbReference type="EMBL" id="AP027041">
    <property type="protein sequence ID" value="BDU16310.1"/>
    <property type="molecule type" value="Genomic_DNA"/>
</dbReference>
<name>A0ABN6UIZ9_9GAMM</name>
<dbReference type="PANTHER" id="PTHR30348">
    <property type="entry name" value="UNCHARACTERIZED PROTEIN YECE"/>
    <property type="match status" value="1"/>
</dbReference>
<evidence type="ECO:0000313" key="1">
    <source>
        <dbReference type="EMBL" id="BDU16310.1"/>
    </source>
</evidence>
<dbReference type="SUPFAM" id="SSF117396">
    <property type="entry name" value="TM1631-like"/>
    <property type="match status" value="1"/>
</dbReference>
<dbReference type="PANTHER" id="PTHR30348:SF4">
    <property type="entry name" value="DUF72 DOMAIN-CONTAINING PROTEIN"/>
    <property type="match status" value="1"/>
</dbReference>
<reference evidence="1 2" key="1">
    <citation type="journal article" date="2023" name="Int. J. Syst. Evol. Microbiol.">
        <title>Physiological and genomic analyses of cobalamin (vitamin B12)-auxotrophy of Lysobacter auxotrophicus sp. nov., a methionine-auxotrophic chitinolytic bacterium isolated from chitin-treated soil.</title>
        <authorList>
            <person name="Saito A."/>
            <person name="Dohra H."/>
            <person name="Hamada M."/>
            <person name="Moriuchi R."/>
            <person name="Kotsuchibashi Y."/>
            <person name="Mori K."/>
        </authorList>
    </citation>
    <scope>NUCLEOTIDE SEQUENCE [LARGE SCALE GENOMIC DNA]</scope>
    <source>
        <strain evidence="1 2">5-21a</strain>
    </source>
</reference>
<dbReference type="RefSeq" id="WP_281781698.1">
    <property type="nucleotide sequence ID" value="NZ_AP027041.1"/>
</dbReference>
<protein>
    <submittedName>
        <fullName evidence="1">DUF72 domain-containing protein</fullName>
    </submittedName>
</protein>
<evidence type="ECO:0000313" key="2">
    <source>
        <dbReference type="Proteomes" id="UP001317822"/>
    </source>
</evidence>
<sequence length="293" mass="33628">MTAKQGRVHIGISGWRYAPWRGVFYPQGLAQRRELEYASRCFHSIEINGTFYSLQRPESFRLWRDETPDDFVFAVKGSRFLTHMKRLKDIDTPLASFFAQGLLALGPKLGPILWQLPPNFQFDADRLRAFFGKLPRDTTQAAKLARRREVALMKGRSVLSAQGEFPLRHALEIRHESFLVPECTALLREFNIALVVADTARKFPFVGDVTADFVYVRLHGDEELYASGYGEKALDDWARRIRAWRTGGVPTDVPRIERARPTRQARDVYCYFDNDAKVRAPFDARGLMERLGG</sequence>
<dbReference type="InterPro" id="IPR002763">
    <property type="entry name" value="DUF72"/>
</dbReference>
<dbReference type="Gene3D" id="3.20.20.410">
    <property type="entry name" value="Protein of unknown function UPF0759"/>
    <property type="match status" value="1"/>
</dbReference>
<dbReference type="Proteomes" id="UP001317822">
    <property type="component" value="Chromosome"/>
</dbReference>
<dbReference type="Pfam" id="PF01904">
    <property type="entry name" value="DUF72"/>
    <property type="match status" value="1"/>
</dbReference>
<keyword evidence="2" id="KW-1185">Reference proteome</keyword>
<gene>
    <name evidence="1" type="ORF">LA521A_15110</name>
</gene>
<proteinExistence type="predicted"/>
<accession>A0ABN6UIZ9</accession>
<dbReference type="InterPro" id="IPR036520">
    <property type="entry name" value="UPF0759_sf"/>
</dbReference>